<sequence length="123" mass="13462">MAAVTLHKRPVRPLPDPPCQQLINLSASLPLLVVDASGVLGSLGEPQTLPNTICPFFCRALYDNIVHNAPSEFSFRKNDIIEVVACLESGWWGGLLDGQRGWFPSSYVTVIQPETFVKCIPSP</sequence>
<name>A0ACB8BNP8_9AGAM</name>
<evidence type="ECO:0000313" key="2">
    <source>
        <dbReference type="Proteomes" id="UP000790709"/>
    </source>
</evidence>
<proteinExistence type="predicted"/>
<reference evidence="1" key="1">
    <citation type="journal article" date="2021" name="New Phytol.">
        <title>Evolutionary innovations through gain and loss of genes in the ectomycorrhizal Boletales.</title>
        <authorList>
            <person name="Wu G."/>
            <person name="Miyauchi S."/>
            <person name="Morin E."/>
            <person name="Kuo A."/>
            <person name="Drula E."/>
            <person name="Varga T."/>
            <person name="Kohler A."/>
            <person name="Feng B."/>
            <person name="Cao Y."/>
            <person name="Lipzen A."/>
            <person name="Daum C."/>
            <person name="Hundley H."/>
            <person name="Pangilinan J."/>
            <person name="Johnson J."/>
            <person name="Barry K."/>
            <person name="LaButti K."/>
            <person name="Ng V."/>
            <person name="Ahrendt S."/>
            <person name="Min B."/>
            <person name="Choi I.G."/>
            <person name="Park H."/>
            <person name="Plett J.M."/>
            <person name="Magnuson J."/>
            <person name="Spatafora J.W."/>
            <person name="Nagy L.G."/>
            <person name="Henrissat B."/>
            <person name="Grigoriev I.V."/>
            <person name="Yang Z.L."/>
            <person name="Xu J."/>
            <person name="Martin F.M."/>
        </authorList>
    </citation>
    <scope>NUCLEOTIDE SEQUENCE</scope>
    <source>
        <strain evidence="1">KUC20120723A-06</strain>
    </source>
</reference>
<gene>
    <name evidence="1" type="ORF">BV22DRAFT_1007491</name>
</gene>
<dbReference type="EMBL" id="MU266370">
    <property type="protein sequence ID" value="KAH7927192.1"/>
    <property type="molecule type" value="Genomic_DNA"/>
</dbReference>
<dbReference type="Proteomes" id="UP000790709">
    <property type="component" value="Unassembled WGS sequence"/>
</dbReference>
<organism evidence="1 2">
    <name type="scientific">Leucogyrophana mollusca</name>
    <dbReference type="NCBI Taxonomy" id="85980"/>
    <lineage>
        <taxon>Eukaryota</taxon>
        <taxon>Fungi</taxon>
        <taxon>Dikarya</taxon>
        <taxon>Basidiomycota</taxon>
        <taxon>Agaricomycotina</taxon>
        <taxon>Agaricomycetes</taxon>
        <taxon>Agaricomycetidae</taxon>
        <taxon>Boletales</taxon>
        <taxon>Boletales incertae sedis</taxon>
        <taxon>Leucogyrophana</taxon>
    </lineage>
</organism>
<accession>A0ACB8BNP8</accession>
<keyword evidence="2" id="KW-1185">Reference proteome</keyword>
<protein>
    <submittedName>
        <fullName evidence="1">Uncharacterized protein</fullName>
    </submittedName>
</protein>
<comment type="caution">
    <text evidence="1">The sequence shown here is derived from an EMBL/GenBank/DDBJ whole genome shotgun (WGS) entry which is preliminary data.</text>
</comment>
<evidence type="ECO:0000313" key="1">
    <source>
        <dbReference type="EMBL" id="KAH7927192.1"/>
    </source>
</evidence>